<comment type="caution">
    <text evidence="1">The sequence shown here is derived from an EMBL/GenBank/DDBJ whole genome shotgun (WGS) entry which is preliminary data.</text>
</comment>
<accession>A0A2R6NLS5</accession>
<organism evidence="1 2">
    <name type="scientific">Hermanssonia centrifuga</name>
    <dbReference type="NCBI Taxonomy" id="98765"/>
    <lineage>
        <taxon>Eukaryota</taxon>
        <taxon>Fungi</taxon>
        <taxon>Dikarya</taxon>
        <taxon>Basidiomycota</taxon>
        <taxon>Agaricomycotina</taxon>
        <taxon>Agaricomycetes</taxon>
        <taxon>Polyporales</taxon>
        <taxon>Meruliaceae</taxon>
        <taxon>Hermanssonia</taxon>
    </lineage>
</organism>
<keyword evidence="2" id="KW-1185">Reference proteome</keyword>
<name>A0A2R6NLS5_9APHY</name>
<sequence length="92" mass="10629">MATMIFGRSGNRRKVKRIAKKAGYKYSEKTVRKVIADIASQTSRSNTQGWPEIAETLRDVDEEKIEDTKEDIDTLLVFVSRIIRSRLDPFPR</sequence>
<gene>
    <name evidence="1" type="ORF">PHLCEN_2v10798</name>
</gene>
<reference evidence="1 2" key="1">
    <citation type="submission" date="2018-02" db="EMBL/GenBank/DDBJ databases">
        <title>Genome sequence of the basidiomycete white-rot fungus Phlebia centrifuga.</title>
        <authorList>
            <person name="Granchi Z."/>
            <person name="Peng M."/>
            <person name="de Vries R.P."/>
            <person name="Hilden K."/>
            <person name="Makela M.R."/>
            <person name="Grigoriev I."/>
            <person name="Riley R."/>
        </authorList>
    </citation>
    <scope>NUCLEOTIDE SEQUENCE [LARGE SCALE GENOMIC DNA]</scope>
    <source>
        <strain evidence="1 2">FBCC195</strain>
    </source>
</reference>
<dbReference type="Proteomes" id="UP000186601">
    <property type="component" value="Unassembled WGS sequence"/>
</dbReference>
<dbReference type="AlphaFoldDB" id="A0A2R6NLS5"/>
<dbReference type="EMBL" id="MLYV02001081">
    <property type="protein sequence ID" value="PSR73352.1"/>
    <property type="molecule type" value="Genomic_DNA"/>
</dbReference>
<proteinExistence type="predicted"/>
<evidence type="ECO:0000313" key="2">
    <source>
        <dbReference type="Proteomes" id="UP000186601"/>
    </source>
</evidence>
<evidence type="ECO:0000313" key="1">
    <source>
        <dbReference type="EMBL" id="PSR73352.1"/>
    </source>
</evidence>
<protein>
    <submittedName>
        <fullName evidence="1">Uncharacterized protein</fullName>
    </submittedName>
</protein>